<gene>
    <name evidence="1" type="ORF">SAMN05878503_105174</name>
</gene>
<proteinExistence type="predicted"/>
<protein>
    <submittedName>
        <fullName evidence="1">Uncharacterized protein</fullName>
    </submittedName>
</protein>
<evidence type="ECO:0000313" key="2">
    <source>
        <dbReference type="Proteomes" id="UP000219467"/>
    </source>
</evidence>
<reference evidence="2" key="1">
    <citation type="submission" date="2017-08" db="EMBL/GenBank/DDBJ databases">
        <authorList>
            <person name="Varghese N."/>
            <person name="Submissions S."/>
        </authorList>
    </citation>
    <scope>NUCLEOTIDE SEQUENCE [LARGE SCALE GENOMIC DNA]</scope>
    <source>
        <strain evidence="2">JA234</strain>
    </source>
</reference>
<name>A0A285CS64_9RHOB</name>
<keyword evidence="2" id="KW-1185">Reference proteome</keyword>
<accession>A0A285CS64</accession>
<evidence type="ECO:0000313" key="1">
    <source>
        <dbReference type="EMBL" id="SNX70265.1"/>
    </source>
</evidence>
<dbReference type="EMBL" id="OAOQ01000005">
    <property type="protein sequence ID" value="SNX70265.1"/>
    <property type="molecule type" value="Genomic_DNA"/>
</dbReference>
<organism evidence="1 2">
    <name type="scientific">Cereibacter ovatus</name>
    <dbReference type="NCBI Taxonomy" id="439529"/>
    <lineage>
        <taxon>Bacteria</taxon>
        <taxon>Pseudomonadati</taxon>
        <taxon>Pseudomonadota</taxon>
        <taxon>Alphaproteobacteria</taxon>
        <taxon>Rhodobacterales</taxon>
        <taxon>Paracoccaceae</taxon>
        <taxon>Cereibacter</taxon>
    </lineage>
</organism>
<dbReference type="Proteomes" id="UP000219467">
    <property type="component" value="Unassembled WGS sequence"/>
</dbReference>
<dbReference type="AlphaFoldDB" id="A0A285CS64"/>
<sequence length="71" mass="7865">MKSARAIQTAAFEWLQKTLNDAEDLELLRAMTGRMRPPESHGLFAARLDSGRERLSCGRAARRGAQDGHPS</sequence>